<dbReference type="RefSeq" id="WP_090950645.1">
    <property type="nucleotide sequence ID" value="NZ_FOJS01000033.1"/>
</dbReference>
<dbReference type="PANTHER" id="PTHR43852:SF3">
    <property type="entry name" value="NUCLEOTIDYLTRANSFERASE"/>
    <property type="match status" value="1"/>
</dbReference>
<dbReference type="PANTHER" id="PTHR43852">
    <property type="entry name" value="NUCLEOTIDYLTRANSFERASE"/>
    <property type="match status" value="1"/>
</dbReference>
<dbReference type="InterPro" id="IPR043519">
    <property type="entry name" value="NT_sf"/>
</dbReference>
<accession>A0A1I0TJL6</accession>
<gene>
    <name evidence="2" type="ORF">SAMN05192569_103326</name>
</gene>
<dbReference type="OrthoDB" id="9803106at2"/>
<dbReference type="SUPFAM" id="SSF81301">
    <property type="entry name" value="Nucleotidyltransferase"/>
    <property type="match status" value="1"/>
</dbReference>
<dbReference type="InterPro" id="IPR052930">
    <property type="entry name" value="TA_antitoxin_MntA"/>
</dbReference>
<dbReference type="GO" id="GO:0016740">
    <property type="term" value="F:transferase activity"/>
    <property type="evidence" value="ECO:0007669"/>
    <property type="project" value="UniProtKB-KW"/>
</dbReference>
<dbReference type="STRING" id="186116.SAMN05192569_103326"/>
<sequence>MYGIHEDVYQRLMDYFQRERGIRKVILFGSRAKHTARYNSDIDLCIDYEGGQEGKIVQDIDDIVGIYSYDVLFADSLNEEIKRQIDRDGVVIYKRA</sequence>
<dbReference type="AlphaFoldDB" id="A0A1I0TJL6"/>
<keyword evidence="2" id="KW-0808">Transferase</keyword>
<evidence type="ECO:0000259" key="1">
    <source>
        <dbReference type="Pfam" id="PF18765"/>
    </source>
</evidence>
<dbReference type="Gene3D" id="3.30.460.10">
    <property type="entry name" value="Beta Polymerase, domain 2"/>
    <property type="match status" value="1"/>
</dbReference>
<reference evidence="3" key="1">
    <citation type="submission" date="2016-10" db="EMBL/GenBank/DDBJ databases">
        <authorList>
            <person name="Varghese N."/>
            <person name="Submissions S."/>
        </authorList>
    </citation>
    <scope>NUCLEOTIDE SEQUENCE [LARGE SCALE GENOMIC DNA]</scope>
    <source>
        <strain evidence="3">M1</strain>
    </source>
</reference>
<organism evidence="2 3">
    <name type="scientific">Parageobacillus thermantarcticus</name>
    <dbReference type="NCBI Taxonomy" id="186116"/>
    <lineage>
        <taxon>Bacteria</taxon>
        <taxon>Bacillati</taxon>
        <taxon>Bacillota</taxon>
        <taxon>Bacilli</taxon>
        <taxon>Bacillales</taxon>
        <taxon>Anoxybacillaceae</taxon>
        <taxon>Parageobacillus</taxon>
    </lineage>
</organism>
<proteinExistence type="predicted"/>
<evidence type="ECO:0000313" key="2">
    <source>
        <dbReference type="EMBL" id="SFA51982.1"/>
    </source>
</evidence>
<dbReference type="Pfam" id="PF18765">
    <property type="entry name" value="Polbeta"/>
    <property type="match status" value="1"/>
</dbReference>
<dbReference type="Proteomes" id="UP000198650">
    <property type="component" value="Unassembled WGS sequence"/>
</dbReference>
<evidence type="ECO:0000313" key="3">
    <source>
        <dbReference type="Proteomes" id="UP000198650"/>
    </source>
</evidence>
<dbReference type="CDD" id="cd05403">
    <property type="entry name" value="NT_KNTase_like"/>
    <property type="match status" value="1"/>
</dbReference>
<dbReference type="EMBL" id="FOJS01000033">
    <property type="protein sequence ID" value="SFA51982.1"/>
    <property type="molecule type" value="Genomic_DNA"/>
</dbReference>
<feature type="domain" description="Polymerase beta nucleotidyltransferase" evidence="1">
    <location>
        <begin position="11"/>
        <end position="95"/>
    </location>
</feature>
<keyword evidence="3" id="KW-1185">Reference proteome</keyword>
<protein>
    <submittedName>
        <fullName evidence="2">Predicted nucleotidyltransferase</fullName>
    </submittedName>
</protein>
<dbReference type="InterPro" id="IPR041633">
    <property type="entry name" value="Polbeta"/>
</dbReference>
<name>A0A1I0TJL6_9BACL</name>